<dbReference type="KEGG" id="vg:65131836"/>
<reference evidence="1 2" key="1">
    <citation type="submission" date="2020-07" db="EMBL/GenBank/DDBJ databases">
        <title>Taxonomic proposal: Crassvirales, a new order of highly abundant and diverse bacterial viruses.</title>
        <authorList>
            <person name="Shkoporov A.N."/>
            <person name="Stockdale S.R."/>
            <person name="Guerin E."/>
            <person name="Ross R.P."/>
            <person name="Hill C."/>
        </authorList>
    </citation>
    <scope>NUCLEOTIDE SEQUENCE [LARGE SCALE GENOMIC DNA]</scope>
</reference>
<name>A0A7M1RTG4_9CAUD</name>
<evidence type="ECO:0000313" key="2">
    <source>
        <dbReference type="Proteomes" id="UP000594028"/>
    </source>
</evidence>
<dbReference type="RefSeq" id="YP_010113323.1">
    <property type="nucleotide sequence ID" value="NC_055901.1"/>
</dbReference>
<sequence>MKTPKPGQFMFINNKLCRAAKRTNGCKGCILDDIYLCPNISDKRYHKRLNCEENGIIIVKA</sequence>
<keyword evidence="2" id="KW-1185">Reference proteome</keyword>
<protein>
    <submittedName>
        <fullName evidence="1">Uncharacterized protein</fullName>
    </submittedName>
</protein>
<dbReference type="EMBL" id="MT774408">
    <property type="protein sequence ID" value="QOR57683.1"/>
    <property type="molecule type" value="Genomic_DNA"/>
</dbReference>
<evidence type="ECO:0000313" key="1">
    <source>
        <dbReference type="EMBL" id="QOR57683.1"/>
    </source>
</evidence>
<dbReference type="Proteomes" id="UP000594028">
    <property type="component" value="Segment"/>
</dbReference>
<dbReference type="GeneID" id="65131836"/>
<organism evidence="1 2">
    <name type="scientific">uncultured phage cr130_1</name>
    <dbReference type="NCBI Taxonomy" id="2772092"/>
    <lineage>
        <taxon>Viruses</taxon>
        <taxon>Duplodnaviria</taxon>
        <taxon>Heunggongvirae</taxon>
        <taxon>Uroviricota</taxon>
        <taxon>Caudoviricetes</taxon>
        <taxon>Crassvirales</taxon>
        <taxon>Suoliviridae</taxon>
        <taxon>Oafivirinae</taxon>
        <taxon>Chuhaivirus</taxon>
        <taxon>Chuhaivirus simiae</taxon>
    </lineage>
</organism>
<proteinExistence type="predicted"/>
<accession>A0A7M1RTG4</accession>